<dbReference type="Pfam" id="PF01179">
    <property type="entry name" value="Cu_amine_oxid"/>
    <property type="match status" value="1"/>
</dbReference>
<evidence type="ECO:0000256" key="4">
    <source>
        <dbReference type="ARBA" id="ARBA00022772"/>
    </source>
</evidence>
<evidence type="ECO:0000256" key="6">
    <source>
        <dbReference type="ARBA" id="ARBA00023008"/>
    </source>
</evidence>
<proteinExistence type="inferred from homology"/>
<evidence type="ECO:0000256" key="3">
    <source>
        <dbReference type="ARBA" id="ARBA00022723"/>
    </source>
</evidence>
<keyword evidence="15" id="KW-1185">Reference proteome</keyword>
<comment type="cofactor">
    <cofactor evidence="9">
        <name>Cu cation</name>
        <dbReference type="ChEBI" id="CHEBI:23378"/>
    </cofactor>
    <text evidence="9">Contains 1 topaquinone per subunit.</text>
</comment>
<dbReference type="PRINTS" id="PR00766">
    <property type="entry name" value="CUDAOXIDASE"/>
</dbReference>
<dbReference type="PROSITE" id="PS51257">
    <property type="entry name" value="PROKAR_LIPOPROTEIN"/>
    <property type="match status" value="1"/>
</dbReference>
<feature type="domain" description="DUF1965" evidence="13">
    <location>
        <begin position="259"/>
        <end position="325"/>
    </location>
</feature>
<dbReference type="GO" id="GO:0009308">
    <property type="term" value="P:amine metabolic process"/>
    <property type="evidence" value="ECO:0007669"/>
    <property type="project" value="UniProtKB-UniRule"/>
</dbReference>
<comment type="caution">
    <text evidence="14">The sequence shown here is derived from an EMBL/GenBank/DDBJ whole genome shotgun (WGS) entry which is preliminary data.</text>
</comment>
<evidence type="ECO:0000256" key="5">
    <source>
        <dbReference type="ARBA" id="ARBA00023002"/>
    </source>
</evidence>
<keyword evidence="5 9" id="KW-0560">Oxidoreductase</keyword>
<feature type="domain" description="Copper amine oxidase catalytic" evidence="12">
    <location>
        <begin position="338"/>
        <end position="735"/>
    </location>
</feature>
<evidence type="ECO:0000313" key="14">
    <source>
        <dbReference type="EMBL" id="KAK3053549.1"/>
    </source>
</evidence>
<feature type="chain" id="PRO_5042507742" description="Amine oxidase" evidence="11">
    <location>
        <begin position="27"/>
        <end position="807"/>
    </location>
</feature>
<feature type="active site" description="Proton acceptor" evidence="7">
    <location>
        <position position="410"/>
    </location>
</feature>
<evidence type="ECO:0000313" key="15">
    <source>
        <dbReference type="Proteomes" id="UP001271007"/>
    </source>
</evidence>
<dbReference type="InterPro" id="IPR000269">
    <property type="entry name" value="Cu_amine_oxidase"/>
</dbReference>
<dbReference type="AlphaFoldDB" id="A0AAJ0DGB5"/>
<dbReference type="FunFam" id="2.70.98.20:FF:000002">
    <property type="entry name" value="Amine oxidase"/>
    <property type="match status" value="1"/>
</dbReference>
<feature type="region of interest" description="Disordered" evidence="10">
    <location>
        <begin position="319"/>
        <end position="343"/>
    </location>
</feature>
<dbReference type="GO" id="GO:0048038">
    <property type="term" value="F:quinone binding"/>
    <property type="evidence" value="ECO:0007669"/>
    <property type="project" value="InterPro"/>
</dbReference>
<dbReference type="FunFam" id="3.10.450.40:FF:000028">
    <property type="entry name" value="Amine oxidase"/>
    <property type="match status" value="1"/>
</dbReference>
<organism evidence="14 15">
    <name type="scientific">Extremus antarcticus</name>
    <dbReference type="NCBI Taxonomy" id="702011"/>
    <lineage>
        <taxon>Eukaryota</taxon>
        <taxon>Fungi</taxon>
        <taxon>Dikarya</taxon>
        <taxon>Ascomycota</taxon>
        <taxon>Pezizomycotina</taxon>
        <taxon>Dothideomycetes</taxon>
        <taxon>Dothideomycetidae</taxon>
        <taxon>Mycosphaerellales</taxon>
        <taxon>Extremaceae</taxon>
        <taxon>Extremus</taxon>
    </lineage>
</organism>
<protein>
    <recommendedName>
        <fullName evidence="9">Amine oxidase</fullName>
        <ecNumber evidence="9">1.4.3.-</ecNumber>
    </recommendedName>
</protein>
<evidence type="ECO:0000256" key="1">
    <source>
        <dbReference type="ARBA" id="ARBA00001935"/>
    </source>
</evidence>
<evidence type="ECO:0000259" key="12">
    <source>
        <dbReference type="Pfam" id="PF01179"/>
    </source>
</evidence>
<dbReference type="GO" id="GO:0008131">
    <property type="term" value="F:primary methylamine oxidase activity"/>
    <property type="evidence" value="ECO:0007669"/>
    <property type="project" value="InterPro"/>
</dbReference>
<evidence type="ECO:0000256" key="8">
    <source>
        <dbReference type="PIRSR" id="PIRSR600269-51"/>
    </source>
</evidence>
<gene>
    <name evidence="14" type="ORF">LTR09_005293</name>
</gene>
<dbReference type="SUPFAM" id="SSF49998">
    <property type="entry name" value="Amine oxidase catalytic domain"/>
    <property type="match status" value="1"/>
</dbReference>
<dbReference type="GO" id="GO:0005886">
    <property type="term" value="C:plasma membrane"/>
    <property type="evidence" value="ECO:0007669"/>
    <property type="project" value="TreeGrafter"/>
</dbReference>
<evidence type="ECO:0000256" key="11">
    <source>
        <dbReference type="SAM" id="SignalP"/>
    </source>
</evidence>
<keyword evidence="3 9" id="KW-0479">Metal-binding</keyword>
<dbReference type="PANTHER" id="PTHR10638">
    <property type="entry name" value="COPPER AMINE OXIDASE"/>
    <property type="match status" value="1"/>
</dbReference>
<keyword evidence="6 9" id="KW-0186">Copper</keyword>
<feature type="active site" description="Schiff-base intermediate with substrate; via topaquinone" evidence="7">
    <location>
        <position position="491"/>
    </location>
</feature>
<dbReference type="GO" id="GO:0005507">
    <property type="term" value="F:copper ion binding"/>
    <property type="evidence" value="ECO:0007669"/>
    <property type="project" value="InterPro"/>
</dbReference>
<evidence type="ECO:0000256" key="10">
    <source>
        <dbReference type="SAM" id="MobiDB-lite"/>
    </source>
</evidence>
<dbReference type="Gene3D" id="3.10.450.40">
    <property type="match status" value="2"/>
</dbReference>
<comment type="similarity">
    <text evidence="2 9">Belongs to the copper/topaquinone oxidase family.</text>
</comment>
<dbReference type="EC" id="1.4.3.-" evidence="9"/>
<name>A0AAJ0DGB5_9PEZI</name>
<feature type="modified residue" description="2',4',5'-topaquinone" evidence="8">
    <location>
        <position position="491"/>
    </location>
</feature>
<comment type="PTM">
    <text evidence="8 9">Topaquinone (TPQ) is generated by copper-dependent autoxidation of a specific tyrosyl residue.</text>
</comment>
<feature type="signal peptide" evidence="11">
    <location>
        <begin position="1"/>
        <end position="26"/>
    </location>
</feature>
<dbReference type="PANTHER" id="PTHR10638:SF20">
    <property type="entry name" value="AMINE OXIDASE"/>
    <property type="match status" value="1"/>
</dbReference>
<evidence type="ECO:0000256" key="9">
    <source>
        <dbReference type="RuleBase" id="RU000672"/>
    </source>
</evidence>
<reference evidence="14" key="1">
    <citation type="submission" date="2023-04" db="EMBL/GenBank/DDBJ databases">
        <title>Black Yeasts Isolated from many extreme environments.</title>
        <authorList>
            <person name="Coleine C."/>
            <person name="Stajich J.E."/>
            <person name="Selbmann L."/>
        </authorList>
    </citation>
    <scope>NUCLEOTIDE SEQUENCE</scope>
    <source>
        <strain evidence="14">CCFEE 5312</strain>
    </source>
</reference>
<dbReference type="InterPro" id="IPR016182">
    <property type="entry name" value="Cu_amine_oxidase_N-reg"/>
</dbReference>
<dbReference type="SUPFAM" id="SSF54416">
    <property type="entry name" value="Amine oxidase N-terminal region"/>
    <property type="match status" value="2"/>
</dbReference>
<dbReference type="Gene3D" id="2.70.98.20">
    <property type="entry name" value="Copper amine oxidase, catalytic domain"/>
    <property type="match status" value="1"/>
</dbReference>
<sequence length="807" mass="91233">MARSPWSTKLPYLSLFVLLLSSSCLAAPNSPWMREARSRLAKSSQLSGPLSKRYANGSCDASGPVDFKAPKDNVWSGLTDIEAANVTRWLFLHSGLNLTNSSKAGEWDNTLLLVELNIPNKTDVLPYINGNASAPDRWAHVTLNMRATDEPVIADILVGPLPIDNVTTTWVPLEYPYTKKSSGTIRNLDADSDTTAEFRCNISATISDITLDLWNGTALCMDNDTLSIWGIDPVWQYDGKVTRWVQYWNYPTEELDAGTLLPLGLYFKTDETGRDPANWKFEGWYYNSVFYETTEAFREAYYSEGFEKLPANIAGDWSGTDRQGEASPMDGMPPPQGVKPGPARYSVDQEAKYVEWMDFSFYIGFTRDRGMALYDIKHKGQRVLYELSLQEALAHYAGSDQHQSGVAYLDTFYGFGPYAFELVPGYDCPTYASYMNTSFYVDEETHTHINSICFFEFDADYPMQRHSTGSYVANTKNVYFVVRSVSTVGNYDYMFSYEFYMDGSIKVTVRASGYIQSAYFAGNEDYGYQIHDALSGSMHDHVLNYKADFDILGEANTLQLTTFVPTTETYPWHDRPRNTMKLNRTLITSEDAGQIFYDGNGATQYRVINTDKPNKYGEYRGYRILPSEGTCHLTVQDSNNLEEAVHPFTHDLYVTKQKDTEPRSCHPYNGMDVYDPMIDFSKFFDGESVEQEDIVVWFNLGMHHLPHTGDLPNTVFTTAHSGVQFMPLNYYEGDISRQTRQMVRINYDEDDKGGKAVVKTFGAESVAECSVDMSVLSPDLSGYVGDVIVRKFPFDPNEPWEETDGCC</sequence>
<evidence type="ECO:0000256" key="2">
    <source>
        <dbReference type="ARBA" id="ARBA00007983"/>
    </source>
</evidence>
<dbReference type="Pfam" id="PF09248">
    <property type="entry name" value="DUF1965"/>
    <property type="match status" value="1"/>
</dbReference>
<accession>A0AAJ0DGB5</accession>
<dbReference type="FunFam" id="3.10.450.40:FF:000018">
    <property type="entry name" value="Amine oxidase"/>
    <property type="match status" value="1"/>
</dbReference>
<evidence type="ECO:0000259" key="13">
    <source>
        <dbReference type="Pfam" id="PF09248"/>
    </source>
</evidence>
<keyword evidence="11" id="KW-0732">Signal</keyword>
<dbReference type="InterPro" id="IPR015328">
    <property type="entry name" value="DUF1965"/>
</dbReference>
<dbReference type="EMBL" id="JAWDJX010000015">
    <property type="protein sequence ID" value="KAK3053549.1"/>
    <property type="molecule type" value="Genomic_DNA"/>
</dbReference>
<comment type="cofactor">
    <cofactor evidence="1">
        <name>Cu cation</name>
        <dbReference type="ChEBI" id="CHEBI:23378"/>
    </cofactor>
</comment>
<dbReference type="InterPro" id="IPR036460">
    <property type="entry name" value="Cu_amine_oxidase_C_sf"/>
</dbReference>
<keyword evidence="4 7" id="KW-0801">TPQ</keyword>
<dbReference type="Proteomes" id="UP001271007">
    <property type="component" value="Unassembled WGS sequence"/>
</dbReference>
<dbReference type="InterPro" id="IPR015798">
    <property type="entry name" value="Cu_amine_oxidase_C"/>
</dbReference>
<evidence type="ECO:0000256" key="7">
    <source>
        <dbReference type="PIRSR" id="PIRSR600269-50"/>
    </source>
</evidence>